<dbReference type="Proteomes" id="UP001057455">
    <property type="component" value="Unassembled WGS sequence"/>
</dbReference>
<reference evidence="3" key="1">
    <citation type="submission" date="2019-12" db="EMBL/GenBank/DDBJ databases">
        <title>Genome sequence of Babesia ovis.</title>
        <authorList>
            <person name="Yamagishi J."/>
            <person name="Sevinc F."/>
            <person name="Xuan X."/>
        </authorList>
    </citation>
    <scope>NUCLEOTIDE SEQUENCE</scope>
    <source>
        <strain evidence="3">Selcuk</strain>
    </source>
</reference>
<gene>
    <name evidence="3" type="ORF">BaOVIS_004660</name>
</gene>
<keyword evidence="2" id="KW-0677">Repeat</keyword>
<name>A0A9W5T8F5_BABOV</name>
<dbReference type="PROSITE" id="PS51450">
    <property type="entry name" value="LRR"/>
    <property type="match status" value="1"/>
</dbReference>
<dbReference type="PANTHER" id="PTHR46652">
    <property type="entry name" value="LEUCINE-RICH REPEAT AND IQ DOMAIN-CONTAINING PROTEIN 1-RELATED"/>
    <property type="match status" value="1"/>
</dbReference>
<dbReference type="OrthoDB" id="676979at2759"/>
<dbReference type="InterPro" id="IPR050836">
    <property type="entry name" value="SDS22/Internalin_LRR"/>
</dbReference>
<proteinExistence type="predicted"/>
<dbReference type="InterPro" id="IPR001611">
    <property type="entry name" value="Leu-rich_rpt"/>
</dbReference>
<keyword evidence="4" id="KW-1185">Reference proteome</keyword>
<organism evidence="3 4">
    <name type="scientific">Babesia ovis</name>
    <dbReference type="NCBI Taxonomy" id="5869"/>
    <lineage>
        <taxon>Eukaryota</taxon>
        <taxon>Sar</taxon>
        <taxon>Alveolata</taxon>
        <taxon>Apicomplexa</taxon>
        <taxon>Aconoidasida</taxon>
        <taxon>Piroplasmida</taxon>
        <taxon>Babesiidae</taxon>
        <taxon>Babesia</taxon>
    </lineage>
</organism>
<evidence type="ECO:0000313" key="3">
    <source>
        <dbReference type="EMBL" id="GFE53062.1"/>
    </source>
</evidence>
<comment type="caution">
    <text evidence="3">The sequence shown here is derived from an EMBL/GenBank/DDBJ whole genome shotgun (WGS) entry which is preliminary data.</text>
</comment>
<accession>A0A9W5T8F5</accession>
<dbReference type="EMBL" id="BLIY01000003">
    <property type="protein sequence ID" value="GFE53062.1"/>
    <property type="molecule type" value="Genomic_DNA"/>
</dbReference>
<keyword evidence="1" id="KW-0433">Leucine-rich repeat</keyword>
<evidence type="ECO:0000256" key="2">
    <source>
        <dbReference type="ARBA" id="ARBA00022737"/>
    </source>
</evidence>
<dbReference type="SUPFAM" id="SSF52058">
    <property type="entry name" value="L domain-like"/>
    <property type="match status" value="1"/>
</dbReference>
<dbReference type="AlphaFoldDB" id="A0A9W5T8F5"/>
<sequence length="402" mass="44134">MILEFCGQPITTLWDSALTDRMTELGLTFEDITELHVTHCSLQSLDGIERFVNLETLDASDNHIDAFSSLWSMKNLRAVKLRNNKFMSLCICQIRGASVLVTLDEADAPVGPVYSANYKLLDLEANQISCVLAEPGVAVEVECLLLAKNCITDISGMFSFTGLNTLDLTGNATIDAKSLVSTPFSSGVRIFMQDCAIINDSSLIDLLQRDQDAEIIVPGSVLLNHPRMVKVEPLKFDLLPQKEFIDFQSEFADFRYVGDMLPCELKTPRVCDSVSKDTQHFVVRTQCPAKQMATLSTVTDIADAYGGCTVPHDGATLPLGCGTDSEATLSINAIDSPTGHVDFTPSLKYFSNNDAFCNERIHHQKTAENGMAKSWSEKITHDIYTPFAPMPDTTLRPADSTA</sequence>
<dbReference type="PANTHER" id="PTHR46652:SF3">
    <property type="entry name" value="LEUCINE-RICH REPEAT-CONTAINING PROTEIN 9"/>
    <property type="match status" value="1"/>
</dbReference>
<protein>
    <submittedName>
        <fullName evidence="3">Internalin, putative</fullName>
    </submittedName>
</protein>
<dbReference type="Gene3D" id="3.80.10.10">
    <property type="entry name" value="Ribonuclease Inhibitor"/>
    <property type="match status" value="2"/>
</dbReference>
<dbReference type="InterPro" id="IPR032675">
    <property type="entry name" value="LRR_dom_sf"/>
</dbReference>
<evidence type="ECO:0000313" key="4">
    <source>
        <dbReference type="Proteomes" id="UP001057455"/>
    </source>
</evidence>
<evidence type="ECO:0000256" key="1">
    <source>
        <dbReference type="ARBA" id="ARBA00022614"/>
    </source>
</evidence>